<dbReference type="STRING" id="7070.D7ELR7"/>
<reference evidence="2 3" key="2">
    <citation type="journal article" date="2010" name="Nucleic Acids Res.">
        <title>BeetleBase in 2010: revisions to provide comprehensive genomic information for Tribolium castaneum.</title>
        <authorList>
            <person name="Kim H.S."/>
            <person name="Murphy T."/>
            <person name="Xia J."/>
            <person name="Caragea D."/>
            <person name="Park Y."/>
            <person name="Beeman R.W."/>
            <person name="Lorenzen M.D."/>
            <person name="Butcher S."/>
            <person name="Manak J.R."/>
            <person name="Brown S.J."/>
        </authorList>
    </citation>
    <scope>NUCLEOTIDE SEQUENCE [LARGE SCALE GENOMIC DNA]</scope>
    <source>
        <strain evidence="2 3">Georgia GA2</strain>
    </source>
</reference>
<feature type="transmembrane region" description="Helical" evidence="1">
    <location>
        <begin position="74"/>
        <end position="96"/>
    </location>
</feature>
<dbReference type="PhylomeDB" id="D7ELR7"/>
<protein>
    <submittedName>
        <fullName evidence="2">Uncharacterized protein</fullName>
    </submittedName>
</protein>
<organism evidence="2 3">
    <name type="scientific">Tribolium castaneum</name>
    <name type="common">Red flour beetle</name>
    <dbReference type="NCBI Taxonomy" id="7070"/>
    <lineage>
        <taxon>Eukaryota</taxon>
        <taxon>Metazoa</taxon>
        <taxon>Ecdysozoa</taxon>
        <taxon>Arthropoda</taxon>
        <taxon>Hexapoda</taxon>
        <taxon>Insecta</taxon>
        <taxon>Pterygota</taxon>
        <taxon>Neoptera</taxon>
        <taxon>Endopterygota</taxon>
        <taxon>Coleoptera</taxon>
        <taxon>Polyphaga</taxon>
        <taxon>Cucujiformia</taxon>
        <taxon>Tenebrionidae</taxon>
        <taxon>Tenebrionidae incertae sedis</taxon>
        <taxon>Tribolium</taxon>
    </lineage>
</organism>
<dbReference type="OMA" id="PADMNIM"/>
<evidence type="ECO:0000313" key="3">
    <source>
        <dbReference type="Proteomes" id="UP000007266"/>
    </source>
</evidence>
<keyword evidence="1" id="KW-0812">Transmembrane</keyword>
<dbReference type="InParanoid" id="D7ELR7"/>
<keyword evidence="3" id="KW-1185">Reference proteome</keyword>
<dbReference type="AlphaFoldDB" id="D7ELR7"/>
<feature type="transmembrane region" description="Helical" evidence="1">
    <location>
        <begin position="121"/>
        <end position="138"/>
    </location>
</feature>
<keyword evidence="1" id="KW-1133">Transmembrane helix</keyword>
<dbReference type="eggNOG" id="KOG0127">
    <property type="taxonomic scope" value="Eukaryota"/>
</dbReference>
<name>D7ELR7_TRICA</name>
<proteinExistence type="predicted"/>
<gene>
    <name evidence="2" type="primary">AUGUSTUS-3.0.2_04218</name>
    <name evidence="2" type="ORF">TcasGA2_TC004218</name>
</gene>
<reference evidence="2 3" key="1">
    <citation type="journal article" date="2008" name="Nature">
        <title>The genome of the model beetle and pest Tribolium castaneum.</title>
        <authorList>
            <consortium name="Tribolium Genome Sequencing Consortium"/>
            <person name="Richards S."/>
            <person name="Gibbs R.A."/>
            <person name="Weinstock G.M."/>
            <person name="Brown S.J."/>
            <person name="Denell R."/>
            <person name="Beeman R.W."/>
            <person name="Gibbs R."/>
            <person name="Beeman R.W."/>
            <person name="Brown S.J."/>
            <person name="Bucher G."/>
            <person name="Friedrich M."/>
            <person name="Grimmelikhuijzen C.J."/>
            <person name="Klingler M."/>
            <person name="Lorenzen M."/>
            <person name="Richards S."/>
            <person name="Roth S."/>
            <person name="Schroder R."/>
            <person name="Tautz D."/>
            <person name="Zdobnov E.M."/>
            <person name="Muzny D."/>
            <person name="Gibbs R.A."/>
            <person name="Weinstock G.M."/>
            <person name="Attaway T."/>
            <person name="Bell S."/>
            <person name="Buhay C.J."/>
            <person name="Chandrabose M.N."/>
            <person name="Chavez D."/>
            <person name="Clerk-Blankenburg K.P."/>
            <person name="Cree A."/>
            <person name="Dao M."/>
            <person name="Davis C."/>
            <person name="Chacko J."/>
            <person name="Dinh H."/>
            <person name="Dugan-Rocha S."/>
            <person name="Fowler G."/>
            <person name="Garner T.T."/>
            <person name="Garnes J."/>
            <person name="Gnirke A."/>
            <person name="Hawes A."/>
            <person name="Hernandez J."/>
            <person name="Hines S."/>
            <person name="Holder M."/>
            <person name="Hume J."/>
            <person name="Jhangiani S.N."/>
            <person name="Joshi V."/>
            <person name="Khan Z.M."/>
            <person name="Jackson L."/>
            <person name="Kovar C."/>
            <person name="Kowis A."/>
            <person name="Lee S."/>
            <person name="Lewis L.R."/>
            <person name="Margolis J."/>
            <person name="Morgan M."/>
            <person name="Nazareth L.V."/>
            <person name="Nguyen N."/>
            <person name="Okwuonu G."/>
            <person name="Parker D."/>
            <person name="Richards S."/>
            <person name="Ruiz S.J."/>
            <person name="Santibanez J."/>
            <person name="Savard J."/>
            <person name="Scherer S.E."/>
            <person name="Schneider B."/>
            <person name="Sodergren E."/>
            <person name="Tautz D."/>
            <person name="Vattahil S."/>
            <person name="Villasana D."/>
            <person name="White C.S."/>
            <person name="Wright R."/>
            <person name="Park Y."/>
            <person name="Beeman R.W."/>
            <person name="Lord J."/>
            <person name="Oppert B."/>
            <person name="Lorenzen M."/>
            <person name="Brown S."/>
            <person name="Wang L."/>
            <person name="Savard J."/>
            <person name="Tautz D."/>
            <person name="Richards S."/>
            <person name="Weinstock G."/>
            <person name="Gibbs R.A."/>
            <person name="Liu Y."/>
            <person name="Worley K."/>
            <person name="Weinstock G."/>
            <person name="Elsik C.G."/>
            <person name="Reese J.T."/>
            <person name="Elhaik E."/>
            <person name="Landan G."/>
            <person name="Graur D."/>
            <person name="Arensburger P."/>
            <person name="Atkinson P."/>
            <person name="Beeman R.W."/>
            <person name="Beidler J."/>
            <person name="Brown S.J."/>
            <person name="Demuth J.P."/>
            <person name="Drury D.W."/>
            <person name="Du Y.Z."/>
            <person name="Fujiwara H."/>
            <person name="Lorenzen M."/>
            <person name="Maselli V."/>
            <person name="Osanai M."/>
            <person name="Park Y."/>
            <person name="Robertson H.M."/>
            <person name="Tu Z."/>
            <person name="Wang J.J."/>
            <person name="Wang S."/>
            <person name="Richards S."/>
            <person name="Song H."/>
            <person name="Zhang L."/>
            <person name="Sodergren E."/>
            <person name="Werner D."/>
            <person name="Stanke M."/>
            <person name="Morgenstern B."/>
            <person name="Solovyev V."/>
            <person name="Kosarev P."/>
            <person name="Brown G."/>
            <person name="Chen H.C."/>
            <person name="Ermolaeva O."/>
            <person name="Hlavina W."/>
            <person name="Kapustin Y."/>
            <person name="Kiryutin B."/>
            <person name="Kitts P."/>
            <person name="Maglott D."/>
            <person name="Pruitt K."/>
            <person name="Sapojnikov V."/>
            <person name="Souvorov A."/>
            <person name="Mackey A.J."/>
            <person name="Waterhouse R.M."/>
            <person name="Wyder S."/>
            <person name="Zdobnov E.M."/>
            <person name="Zdobnov E.M."/>
            <person name="Wyder S."/>
            <person name="Kriventseva E.V."/>
            <person name="Kadowaki T."/>
            <person name="Bork P."/>
            <person name="Aranda M."/>
            <person name="Bao R."/>
            <person name="Beermann A."/>
            <person name="Berns N."/>
            <person name="Bolognesi R."/>
            <person name="Bonneton F."/>
            <person name="Bopp D."/>
            <person name="Brown S.J."/>
            <person name="Bucher G."/>
            <person name="Butts T."/>
            <person name="Chaumot A."/>
            <person name="Denell R.E."/>
            <person name="Ferrier D.E."/>
            <person name="Friedrich M."/>
            <person name="Gordon C.M."/>
            <person name="Jindra M."/>
            <person name="Klingler M."/>
            <person name="Lan Q."/>
            <person name="Lattorff H.M."/>
            <person name="Laudet V."/>
            <person name="von Levetsow C."/>
            <person name="Liu Z."/>
            <person name="Lutz R."/>
            <person name="Lynch J.A."/>
            <person name="da Fonseca R.N."/>
            <person name="Posnien N."/>
            <person name="Reuter R."/>
            <person name="Roth S."/>
            <person name="Savard J."/>
            <person name="Schinko J.B."/>
            <person name="Schmitt C."/>
            <person name="Schoppmeier M."/>
            <person name="Schroder R."/>
            <person name="Shippy T.D."/>
            <person name="Simonnet F."/>
            <person name="Marques-Souza H."/>
            <person name="Tautz D."/>
            <person name="Tomoyasu Y."/>
            <person name="Trauner J."/>
            <person name="Van der Zee M."/>
            <person name="Vervoort M."/>
            <person name="Wittkopp N."/>
            <person name="Wimmer E.A."/>
            <person name="Yang X."/>
            <person name="Jones A.K."/>
            <person name="Sattelle D.B."/>
            <person name="Ebert P.R."/>
            <person name="Nelson D."/>
            <person name="Scott J.G."/>
            <person name="Beeman R.W."/>
            <person name="Muthukrishnan S."/>
            <person name="Kramer K.J."/>
            <person name="Arakane Y."/>
            <person name="Beeman R.W."/>
            <person name="Zhu Q."/>
            <person name="Hogenkamp D."/>
            <person name="Dixit R."/>
            <person name="Oppert B."/>
            <person name="Jiang H."/>
            <person name="Zou Z."/>
            <person name="Marshall J."/>
            <person name="Elpidina E."/>
            <person name="Vinokurov K."/>
            <person name="Oppert C."/>
            <person name="Zou Z."/>
            <person name="Evans J."/>
            <person name="Lu Z."/>
            <person name="Zhao P."/>
            <person name="Sumathipala N."/>
            <person name="Altincicek B."/>
            <person name="Vilcinskas A."/>
            <person name="Williams M."/>
            <person name="Hultmark D."/>
            <person name="Hetru C."/>
            <person name="Jiang H."/>
            <person name="Grimmelikhuijzen C.J."/>
            <person name="Hauser F."/>
            <person name="Cazzamali G."/>
            <person name="Williamson M."/>
            <person name="Park Y."/>
            <person name="Li B."/>
            <person name="Tanaka Y."/>
            <person name="Predel R."/>
            <person name="Neupert S."/>
            <person name="Schachtner J."/>
            <person name="Verleyen P."/>
            <person name="Raible F."/>
            <person name="Bork P."/>
            <person name="Friedrich M."/>
            <person name="Walden K.K."/>
            <person name="Robertson H.M."/>
            <person name="Angeli S."/>
            <person name="Foret S."/>
            <person name="Bucher G."/>
            <person name="Schuetz S."/>
            <person name="Maleszka R."/>
            <person name="Wimmer E.A."/>
            <person name="Beeman R.W."/>
            <person name="Lorenzen M."/>
            <person name="Tomoyasu Y."/>
            <person name="Miller S.C."/>
            <person name="Grossmann D."/>
            <person name="Bucher G."/>
        </authorList>
    </citation>
    <scope>NUCLEOTIDE SEQUENCE [LARGE SCALE GENOMIC DNA]</scope>
    <source>
        <strain evidence="2 3">Georgia GA2</strain>
    </source>
</reference>
<dbReference type="EMBL" id="KQ972349">
    <property type="protein sequence ID" value="EFA12317.1"/>
    <property type="molecule type" value="Genomic_DNA"/>
</dbReference>
<dbReference type="HOGENOM" id="CLU_1221019_0_0_1"/>
<dbReference type="Proteomes" id="UP000007266">
    <property type="component" value="Unassembled WGS sequence"/>
</dbReference>
<keyword evidence="1" id="KW-0472">Membrane</keyword>
<sequence length="234" mass="26903">MALLGHLRGLCVVGTHLRVSLVRLHVLSRPPRYSPPTGGRSLYLWTKPSQRDLKIADDIPDTYDLIYRNTMGRYVLGAQIITLLAGGAVLLGYALLSEYEHFEGEVTKWSPTSRATDDQEVIYAAFFVLFAISIQTMIRRVPIRIYKVPQTPKYISINYGPFGKQRFSFKRGEVFHGKETGFLPWKENRYVVQTKKVKRNLIMLETYFRKPADMNIMLGEQKDPDLEETSSRNI</sequence>
<evidence type="ECO:0000313" key="2">
    <source>
        <dbReference type="EMBL" id="EFA12317.1"/>
    </source>
</evidence>
<accession>D7ELR7</accession>
<evidence type="ECO:0000256" key="1">
    <source>
        <dbReference type="SAM" id="Phobius"/>
    </source>
</evidence>